<evidence type="ECO:0000313" key="4">
    <source>
        <dbReference type="Proteomes" id="UP000836841"/>
    </source>
</evidence>
<dbReference type="EMBL" id="OU466857">
    <property type="protein sequence ID" value="CAH2036249.1"/>
    <property type="molecule type" value="Genomic_DNA"/>
</dbReference>
<reference evidence="3 4" key="1">
    <citation type="submission" date="2022-03" db="EMBL/GenBank/DDBJ databases">
        <authorList>
            <person name="Nunn A."/>
            <person name="Chopra R."/>
            <person name="Nunn A."/>
            <person name="Contreras Garrido A."/>
        </authorList>
    </citation>
    <scope>NUCLEOTIDE SEQUENCE [LARGE SCALE GENOMIC DNA]</scope>
</reference>
<proteinExistence type="predicted"/>
<evidence type="ECO:0000259" key="2">
    <source>
        <dbReference type="Pfam" id="PF13952"/>
    </source>
</evidence>
<feature type="compositionally biased region" description="Acidic residues" evidence="1">
    <location>
        <begin position="260"/>
        <end position="271"/>
    </location>
</feature>
<evidence type="ECO:0000313" key="3">
    <source>
        <dbReference type="EMBL" id="CAH2036249.1"/>
    </source>
</evidence>
<evidence type="ECO:0000256" key="1">
    <source>
        <dbReference type="SAM" id="MobiDB-lite"/>
    </source>
</evidence>
<name>A0AAU9RDQ9_THLAR</name>
<accession>A0AAU9RDQ9</accession>
<dbReference type="InterPro" id="IPR025312">
    <property type="entry name" value="DUF4216"/>
</dbReference>
<feature type="domain" description="DUF4216" evidence="2">
    <location>
        <begin position="124"/>
        <end position="201"/>
    </location>
</feature>
<dbReference type="Pfam" id="PF13952">
    <property type="entry name" value="DUF4216"/>
    <property type="match status" value="1"/>
</dbReference>
<feature type="region of interest" description="Disordered" evidence="1">
    <location>
        <begin position="248"/>
        <end position="271"/>
    </location>
</feature>
<organism evidence="3 4">
    <name type="scientific">Thlaspi arvense</name>
    <name type="common">Field penny-cress</name>
    <dbReference type="NCBI Taxonomy" id="13288"/>
    <lineage>
        <taxon>Eukaryota</taxon>
        <taxon>Viridiplantae</taxon>
        <taxon>Streptophyta</taxon>
        <taxon>Embryophyta</taxon>
        <taxon>Tracheophyta</taxon>
        <taxon>Spermatophyta</taxon>
        <taxon>Magnoliopsida</taxon>
        <taxon>eudicotyledons</taxon>
        <taxon>Gunneridae</taxon>
        <taxon>Pentapetalae</taxon>
        <taxon>rosids</taxon>
        <taxon>malvids</taxon>
        <taxon>Brassicales</taxon>
        <taxon>Brassicaceae</taxon>
        <taxon>Thlaspideae</taxon>
        <taxon>Thlaspi</taxon>
    </lineage>
</organism>
<dbReference type="PANTHER" id="PTHR48258">
    <property type="entry name" value="DUF4218 DOMAIN-CONTAINING PROTEIN-RELATED"/>
    <property type="match status" value="1"/>
</dbReference>
<dbReference type="Proteomes" id="UP000836841">
    <property type="component" value="Chromosome 1"/>
</dbReference>
<sequence>MKVYFSCLHMYVIQFYSLFDDFMKSSHPGITDYQLSVAKQHGFSRWLLDLVRADYRNTLYPLWLHELARGPIRRSTCWNKYFSRGYIFHTVQFGENRATTNYGVCVRGSSGPKEAYYGKLHQIIQIAYHGAIGLKVMLFRCVWFDTTCGSRTRMHKPGVVEVLASGRYAEYDPFIPTTQADQVCFLRYPQLIVQENEWLVVVKVTPRGAISESSKQQDAAVQEDDNEYIIPTEVGVLNINSLVMPGGQLEDIPEDPNINSDDEYGSDVELT</sequence>
<dbReference type="AlphaFoldDB" id="A0AAU9RDQ9"/>
<gene>
    <name evidence="3" type="ORF">TAV2_LOCUS3562</name>
</gene>
<dbReference type="PANTHER" id="PTHR48258:SF3">
    <property type="entry name" value="FK506-BINDING PROTEIN 4-LIKE ISOFORM X1"/>
    <property type="match status" value="1"/>
</dbReference>
<keyword evidence="4" id="KW-1185">Reference proteome</keyword>
<protein>
    <recommendedName>
        <fullName evidence="2">DUF4216 domain-containing protein</fullName>
    </recommendedName>
</protein>